<feature type="transmembrane region" description="Helical" evidence="26">
    <location>
        <begin position="270"/>
        <end position="288"/>
    </location>
</feature>
<comment type="catalytic activity">
    <reaction evidence="19">
        <text>a di-trans,poly-cis-dolichyl diphosphooligosaccharide + L-asparaginyl-[protein] = N(4)-(oligosaccharide-(1-&gt;4)-N-acetyl-beta-D-glucosaminyl-(1-&gt;4)-N-acetyl-beta-D-glucosaminyl)-L-asparaginyl-[protein] + a di-trans,poly-cis-dolichyl diphosphate + H(+)</text>
        <dbReference type="Rhea" id="RHEA:22980"/>
        <dbReference type="Rhea" id="RHEA-COMP:12804"/>
        <dbReference type="Rhea" id="RHEA-COMP:12805"/>
        <dbReference type="Rhea" id="RHEA-COMP:19506"/>
        <dbReference type="Rhea" id="RHEA-COMP:19509"/>
        <dbReference type="ChEBI" id="CHEBI:15378"/>
        <dbReference type="ChEBI" id="CHEBI:50347"/>
        <dbReference type="ChEBI" id="CHEBI:57497"/>
        <dbReference type="ChEBI" id="CHEBI:57570"/>
        <dbReference type="ChEBI" id="CHEBI:132529"/>
        <dbReference type="EC" id="2.4.99.18"/>
    </reaction>
</comment>
<evidence type="ECO:0000256" key="4">
    <source>
        <dbReference type="ARBA" id="ARBA00004922"/>
    </source>
</evidence>
<keyword evidence="11" id="KW-0378">Hydrolase</keyword>
<keyword evidence="13" id="KW-0460">Magnesium</keyword>
<dbReference type="FunFam" id="1.25.40.20:FF:000306">
    <property type="entry name" value="L-asparaginase"/>
    <property type="match status" value="1"/>
</dbReference>
<dbReference type="PROSITE" id="PS51732">
    <property type="entry name" value="ASN_GLN_ASE_3"/>
    <property type="match status" value="1"/>
</dbReference>
<evidence type="ECO:0000256" key="24">
    <source>
        <dbReference type="PROSITE-ProRule" id="PRU10100"/>
    </source>
</evidence>
<evidence type="ECO:0000256" key="9">
    <source>
        <dbReference type="ARBA" id="ARBA00022723"/>
    </source>
</evidence>
<evidence type="ECO:0000256" key="6">
    <source>
        <dbReference type="ARBA" id="ARBA00022676"/>
    </source>
</evidence>
<dbReference type="InterPro" id="IPR002110">
    <property type="entry name" value="Ankyrin_rpt"/>
</dbReference>
<feature type="transmembrane region" description="Helical" evidence="26">
    <location>
        <begin position="141"/>
        <end position="160"/>
    </location>
</feature>
<evidence type="ECO:0000256" key="16">
    <source>
        <dbReference type="ARBA" id="ARBA00023136"/>
    </source>
</evidence>
<keyword evidence="9" id="KW-0479">Metal-binding</keyword>
<keyword evidence="7" id="KW-0808">Transferase</keyword>
<dbReference type="SUPFAM" id="SSF48403">
    <property type="entry name" value="Ankyrin repeat"/>
    <property type="match status" value="1"/>
</dbReference>
<keyword evidence="32" id="KW-1185">Reference proteome</keyword>
<dbReference type="Gene3D" id="1.25.40.20">
    <property type="entry name" value="Ankyrin repeat-containing domain"/>
    <property type="match status" value="2"/>
</dbReference>
<dbReference type="VEuPathDB" id="VectorBase:ACHR003108"/>
<dbReference type="InterPro" id="IPR036152">
    <property type="entry name" value="Asp/glu_Ase-like_sf"/>
</dbReference>
<evidence type="ECO:0000256" key="22">
    <source>
        <dbReference type="PIRSR" id="PIRSR001220-2"/>
    </source>
</evidence>
<comment type="cofactor">
    <cofactor evidence="1">
        <name>Mn(2+)</name>
        <dbReference type="ChEBI" id="CHEBI:29035"/>
    </cofactor>
</comment>
<evidence type="ECO:0000256" key="12">
    <source>
        <dbReference type="ARBA" id="ARBA00022824"/>
    </source>
</evidence>
<evidence type="ECO:0000256" key="11">
    <source>
        <dbReference type="ARBA" id="ARBA00022801"/>
    </source>
</evidence>
<dbReference type="InterPro" id="IPR036770">
    <property type="entry name" value="Ankyrin_rpt-contain_sf"/>
</dbReference>
<dbReference type="PROSITE" id="PS50297">
    <property type="entry name" value="ANK_REP_REGION"/>
    <property type="match status" value="2"/>
</dbReference>
<proteinExistence type="inferred from homology"/>
<evidence type="ECO:0000256" key="8">
    <source>
        <dbReference type="ARBA" id="ARBA00022692"/>
    </source>
</evidence>
<evidence type="ECO:0000256" key="10">
    <source>
        <dbReference type="ARBA" id="ARBA00022737"/>
    </source>
</evidence>
<dbReference type="InterPro" id="IPR040919">
    <property type="entry name" value="Asparaginase_C"/>
</dbReference>
<keyword evidence="10" id="KW-0677">Repeat</keyword>
<feature type="transmembrane region" description="Helical" evidence="26">
    <location>
        <begin position="85"/>
        <end position="105"/>
    </location>
</feature>
<dbReference type="FunFam" id="3.40.50.1170:FF:000003">
    <property type="entry name" value="60 kDa lysophospholipase"/>
    <property type="match status" value="1"/>
</dbReference>
<evidence type="ECO:0000256" key="17">
    <source>
        <dbReference type="ARBA" id="ARBA00023180"/>
    </source>
</evidence>
<keyword evidence="16 26" id="KW-0472">Membrane</keyword>
<dbReference type="InterPro" id="IPR006034">
    <property type="entry name" value="Asparaginase/glutaminase-like"/>
</dbReference>
<organism evidence="31 32">
    <name type="scientific">Anopheles christyi</name>
    <dbReference type="NCBI Taxonomy" id="43041"/>
    <lineage>
        <taxon>Eukaryota</taxon>
        <taxon>Metazoa</taxon>
        <taxon>Ecdysozoa</taxon>
        <taxon>Arthropoda</taxon>
        <taxon>Hexapoda</taxon>
        <taxon>Insecta</taxon>
        <taxon>Pterygota</taxon>
        <taxon>Neoptera</taxon>
        <taxon>Endopterygota</taxon>
        <taxon>Diptera</taxon>
        <taxon>Nematocera</taxon>
        <taxon>Culicoidea</taxon>
        <taxon>Culicidae</taxon>
        <taxon>Anophelinae</taxon>
        <taxon>Anopheles</taxon>
    </lineage>
</organism>
<dbReference type="UniPathway" id="UPA00378"/>
<feature type="transmembrane region" description="Helical" evidence="26">
    <location>
        <begin position="243"/>
        <end position="264"/>
    </location>
</feature>
<reference evidence="32" key="1">
    <citation type="submission" date="2013-03" db="EMBL/GenBank/DDBJ databases">
        <title>The Genome Sequence of Anopheles christyi ACHKN1017.</title>
        <authorList>
            <consortium name="The Broad Institute Genomics Platform"/>
            <person name="Neafsey D.E."/>
            <person name="Besansky N."/>
            <person name="Walker B."/>
            <person name="Young S.K."/>
            <person name="Zeng Q."/>
            <person name="Gargeya S."/>
            <person name="Fitzgerald M."/>
            <person name="Haas B."/>
            <person name="Abouelleil A."/>
            <person name="Allen A.W."/>
            <person name="Alvarado L."/>
            <person name="Arachchi H.M."/>
            <person name="Berlin A.M."/>
            <person name="Chapman S.B."/>
            <person name="Gainer-Dewar J."/>
            <person name="Goldberg J."/>
            <person name="Griggs A."/>
            <person name="Gujja S."/>
            <person name="Hansen M."/>
            <person name="Howarth C."/>
            <person name="Imamovic A."/>
            <person name="Ireland A."/>
            <person name="Larimer J."/>
            <person name="McCowan C."/>
            <person name="Murphy C."/>
            <person name="Pearson M."/>
            <person name="Poon T.W."/>
            <person name="Priest M."/>
            <person name="Roberts A."/>
            <person name="Saif S."/>
            <person name="Shea T."/>
            <person name="Sisk P."/>
            <person name="Sykes S."/>
            <person name="Wortman J."/>
            <person name="Nusbaum C."/>
            <person name="Birren B."/>
        </authorList>
    </citation>
    <scope>NUCLEOTIDE SEQUENCE [LARGE SCALE GENOMIC DNA]</scope>
    <source>
        <strain evidence="32">ACHKN1017</strain>
    </source>
</reference>
<dbReference type="PANTHER" id="PTHR13872">
    <property type="entry name" value="DOLICHYL-DIPHOSPHOOLIGOSACCHARIDE--PROTEIN GLYCOSYLTRANSFERASE SUBUNIT"/>
    <property type="match status" value="1"/>
</dbReference>
<dbReference type="GO" id="GO:0004579">
    <property type="term" value="F:dolichyl-diphosphooligosaccharide-protein glycotransferase activity"/>
    <property type="evidence" value="ECO:0007669"/>
    <property type="project" value="UniProtKB-EC"/>
</dbReference>
<dbReference type="CDD" id="cd08963">
    <property type="entry name" value="L-asparaginase_I"/>
    <property type="match status" value="1"/>
</dbReference>
<evidence type="ECO:0000256" key="18">
    <source>
        <dbReference type="ARBA" id="ARBA00023211"/>
    </source>
</evidence>
<evidence type="ECO:0000256" key="7">
    <source>
        <dbReference type="ARBA" id="ARBA00022679"/>
    </source>
</evidence>
<dbReference type="InterPro" id="IPR048999">
    <property type="entry name" value="STT3-PglB_core"/>
</dbReference>
<evidence type="ECO:0000256" key="23">
    <source>
        <dbReference type="PROSITE-ProRule" id="PRU00023"/>
    </source>
</evidence>
<dbReference type="PROSITE" id="PS50088">
    <property type="entry name" value="ANK_REPEAT"/>
    <property type="match status" value="2"/>
</dbReference>
<dbReference type="SMART" id="SM00870">
    <property type="entry name" value="Asparaginase"/>
    <property type="match status" value="1"/>
</dbReference>
<feature type="domain" description="Asparaginase/glutaminase C-terminal" evidence="29">
    <location>
        <begin position="1111"/>
        <end position="1227"/>
    </location>
</feature>
<feature type="compositionally biased region" description="Polar residues" evidence="25">
    <location>
        <begin position="827"/>
        <end position="836"/>
    </location>
</feature>
<dbReference type="InterPro" id="IPR027474">
    <property type="entry name" value="L-asparaginase_N"/>
</dbReference>
<evidence type="ECO:0000256" key="14">
    <source>
        <dbReference type="ARBA" id="ARBA00022989"/>
    </source>
</evidence>
<keyword evidence="6" id="KW-0328">Glycosyltransferase</keyword>
<dbReference type="Pfam" id="PF21436">
    <property type="entry name" value="STT3-PglB_core"/>
    <property type="match status" value="1"/>
</dbReference>
<keyword evidence="14 26" id="KW-1133">Transmembrane helix</keyword>
<dbReference type="SUPFAM" id="SSF53774">
    <property type="entry name" value="Glutaminase/Asparaginase"/>
    <property type="match status" value="1"/>
</dbReference>
<dbReference type="FunFam" id="1.25.40.20:FF:000391">
    <property type="entry name" value="L-asparaginase 1"/>
    <property type="match status" value="1"/>
</dbReference>
<keyword evidence="17" id="KW-0325">Glycoprotein</keyword>
<dbReference type="GO" id="GO:0043687">
    <property type="term" value="P:post-translational protein modification"/>
    <property type="evidence" value="ECO:0007669"/>
    <property type="project" value="TreeGrafter"/>
</dbReference>
<evidence type="ECO:0000259" key="30">
    <source>
        <dbReference type="Pfam" id="PF21436"/>
    </source>
</evidence>
<comment type="similarity">
    <text evidence="5">Belongs to the STT3 family.</text>
</comment>
<feature type="transmembrane region" description="Helical" evidence="26">
    <location>
        <begin position="412"/>
        <end position="432"/>
    </location>
</feature>
<dbReference type="GO" id="GO:0046872">
    <property type="term" value="F:metal ion binding"/>
    <property type="evidence" value="ECO:0007669"/>
    <property type="project" value="UniProtKB-KW"/>
</dbReference>
<dbReference type="STRING" id="43041.A0A182JX76"/>
<dbReference type="NCBIfam" id="TIGR00519">
    <property type="entry name" value="asnASE_I"/>
    <property type="match status" value="1"/>
</dbReference>
<evidence type="ECO:0000256" key="26">
    <source>
        <dbReference type="SAM" id="Phobius"/>
    </source>
</evidence>
<sequence length="1482" mass="166251">MNRSTKSTTLRKTAGYSSLITFAVLLLAWLCGFSSRLFAVIRFESIIHEFDPWFNYRATAHMVENGFYKFLNWFDESAWYPLGRIVGGTVYPGLMITSGGIHWLLHMLNIPVHIRDICVFLAPIFSGLTAISTYLLTKELWSAGAGLFAASFIAIVPGYISRSVAGSYDNEGIAIFALQFTYYLWVKSVKTGSVYWAACTALSYFYMVSAWGGYVFIINLIPLHVFVLLVMGRYSPRLFTSYTTFYILGLILSMQIPFVGFQPIRTSEHMAASGVFLLLFAVAVLKHVQTILSKQEFKRLFLIGGLVAAGVVFGGVVVLTMLGVIAPWSGRFYSLWDTGYAKIHIPIIASVSEHQPTTWFSFFFDLHILVCTFPVGLWYCIKKINDERVFVVLYAISAVYFAGVMVRLMLTLTPVVCILAGVAFSGLLEVFLKEDSATGSKENGAEGEQEDASGEKKQLYDKAGKMKHRPKHDLSSHSAHGEQNTGLGSNVKNMVIVAILMLLMMFAVHCTWVTSNAYSSPSIVLAFYNSNDGTRNILDDFREAYYWLWQNTAPDARVMSWWDYGYQIAGMANRTTLVDNNTWNNSHIALVGKAMSSPEDKAYEIMTSLDVDYVLVIFGGVIGYSGDDINKFLWMVRIAEGEHPKDIRESDYFTDRGEFRIDSEGAPALLNCLMYKLSYYKFGELKLDYRGAAGYDRTRNAVIGNKDFELTYLEEAYTSEHWLVRIYRVKKPHEFNRPALKPDERVMPAGEYVSRKTSKRRKGLIKNRPVVVNEITSKTTNCVYLINRLANNNRYTMDIVDQKPTTTPTLSPDTEDDDDTPLAIKLKTQNGGNTAAHSPWKRKQLVDVNPHGSLDLSKLSMRRNSSYGKLPSEAPEAKVLVIYTGGTIGMMRNEKNALEPRPYEFVRKIRQYPNMHDDGYASKRYGPAKNMAPLVLPYVEGQHRRILYQISEYEPLLDSSNMSITDWVRIATDIRQSYEFFDGFVILHGTDTLSYTASALSFMFENLGKTIIITGSQIPIFETRTDGKDNFTSALILAGNYVLPEVCIFFNSRLFRGNRTIKVSSESLDAFNSPNAAPLAKMGINVEVDYRVIFRPCTVDKFTVHLQMDENVGLLRLFPSISVATVNAFLRPPMGGVVLQTYGAGNFPTNRADLIAALKEANERQVLIVNCTQCNEGAVCDLYETGRQLQDVGIIPGYDMTPEAALAKLSYVLSKQEWDWETKKKMMKSNLRGELTCEKPPEMQEYDLIDAVARTLHLTSTKELGQLKSSLFPAMVSTAVLAGDVTKLTNLKNYGANMSAENYDHRTALHVACCEGNIEMVQYLLQNGAAVHIRDRYDRTPLMDAIMNDHHQAIRLLIKCGAHLTGSIRAIGDGLCAAAARNQQTRLESYRIAGADLSQEDSCGRTALHVAALYGHVEIVQYLLKNYAEPNAIDYLGLTPLDYALKANSEQVVSVLESHEARRGDELSFDADKRLQMKDSFD</sequence>
<feature type="active site" evidence="24">
    <location>
        <position position="990"/>
    </location>
</feature>
<feature type="transmembrane region" description="Helical" evidence="26">
    <location>
        <begin position="388"/>
        <end position="406"/>
    </location>
</feature>
<dbReference type="GO" id="GO:0008250">
    <property type="term" value="C:oligosaccharyltransferase complex"/>
    <property type="evidence" value="ECO:0007669"/>
    <property type="project" value="UniProtKB-ARBA"/>
</dbReference>
<feature type="transmembrane region" description="Helical" evidence="26">
    <location>
        <begin position="359"/>
        <end position="381"/>
    </location>
</feature>
<evidence type="ECO:0000313" key="32">
    <source>
        <dbReference type="Proteomes" id="UP000075881"/>
    </source>
</evidence>
<dbReference type="SMART" id="SM00248">
    <property type="entry name" value="ANK"/>
    <property type="match status" value="4"/>
</dbReference>
<dbReference type="Pfam" id="PF02516">
    <property type="entry name" value="STT3"/>
    <property type="match status" value="1"/>
</dbReference>
<dbReference type="InterPro" id="IPR027473">
    <property type="entry name" value="L-asparaginase_C"/>
</dbReference>
<dbReference type="Pfam" id="PF17763">
    <property type="entry name" value="Asparaginase_C"/>
    <property type="match status" value="1"/>
</dbReference>
<evidence type="ECO:0000259" key="28">
    <source>
        <dbReference type="Pfam" id="PF02516"/>
    </source>
</evidence>
<feature type="transmembrane region" description="Helical" evidence="26">
    <location>
        <begin position="494"/>
        <end position="514"/>
    </location>
</feature>
<dbReference type="Pfam" id="PF12796">
    <property type="entry name" value="Ank_2"/>
    <property type="match status" value="2"/>
</dbReference>
<comment type="subcellular location">
    <subcellularLocation>
        <location evidence="3">Endoplasmic reticulum membrane</location>
        <topology evidence="3">Multi-pass membrane protein</topology>
    </subcellularLocation>
</comment>
<dbReference type="GO" id="GO:0004067">
    <property type="term" value="F:asparaginase activity"/>
    <property type="evidence" value="ECO:0007669"/>
    <property type="project" value="UniProtKB-UniRule"/>
</dbReference>
<dbReference type="InterPro" id="IPR006033">
    <property type="entry name" value="AsnA_fam"/>
</dbReference>
<comment type="cofactor">
    <cofactor evidence="2">
        <name>Mg(2+)</name>
        <dbReference type="ChEBI" id="CHEBI:18420"/>
    </cofactor>
</comment>
<feature type="region of interest" description="Disordered" evidence="25">
    <location>
        <begin position="803"/>
        <end position="838"/>
    </location>
</feature>
<feature type="repeat" description="ANK" evidence="23">
    <location>
        <begin position="1304"/>
        <end position="1336"/>
    </location>
</feature>
<dbReference type="PANTHER" id="PTHR13872:SF1">
    <property type="entry name" value="DOLICHYL-DIPHOSPHOOLIGOSACCHARIDE--PROTEIN GLYCOSYLTRANSFERASE SUBUNIT STT3B"/>
    <property type="match status" value="1"/>
</dbReference>
<dbReference type="Proteomes" id="UP000075881">
    <property type="component" value="Unassembled WGS sequence"/>
</dbReference>
<dbReference type="Gene3D" id="3.40.50.40">
    <property type="match status" value="1"/>
</dbReference>
<comment type="pathway">
    <text evidence="4">Protein modification; protein glycosylation.</text>
</comment>
<comment type="similarity">
    <text evidence="20">In the N-terminal section; belongs to the asparaginase 1 family.</text>
</comment>
<dbReference type="InterPro" id="IPR041725">
    <property type="entry name" value="L-asparaginase_I"/>
</dbReference>
<dbReference type="InterPro" id="IPR003674">
    <property type="entry name" value="Oligo_trans_STT3"/>
</dbReference>
<feature type="domain" description="Oligosaccharyl transferase STT3 N-terminal" evidence="28">
    <location>
        <begin position="20"/>
        <end position="420"/>
    </location>
</feature>
<name>A0A182JX76_9DIPT</name>
<evidence type="ECO:0000256" key="5">
    <source>
        <dbReference type="ARBA" id="ARBA00010810"/>
    </source>
</evidence>
<reference evidence="31" key="2">
    <citation type="submission" date="2020-05" db="UniProtKB">
        <authorList>
            <consortium name="EnsemblMetazoa"/>
        </authorList>
    </citation>
    <scope>IDENTIFICATION</scope>
    <source>
        <strain evidence="31">ACHKN1017</strain>
    </source>
</reference>
<dbReference type="PRINTS" id="PR00139">
    <property type="entry name" value="ASNGLNASE"/>
</dbReference>
<dbReference type="InterPro" id="IPR027475">
    <property type="entry name" value="Asparaginase/glutaminase_AS2"/>
</dbReference>
<keyword evidence="15 23" id="KW-0040">ANK repeat</keyword>
<feature type="transmembrane region" description="Helical" evidence="26">
    <location>
        <begin position="117"/>
        <end position="135"/>
    </location>
</feature>
<dbReference type="GO" id="GO:0018279">
    <property type="term" value="P:protein N-linked glycosylation via asparagine"/>
    <property type="evidence" value="ECO:0007669"/>
    <property type="project" value="UniProtKB-ARBA"/>
</dbReference>
<dbReference type="Gene3D" id="3.40.50.1170">
    <property type="entry name" value="L-asparaginase, N-terminal domain"/>
    <property type="match status" value="1"/>
</dbReference>
<dbReference type="PROSITE" id="PS00917">
    <property type="entry name" value="ASN_GLN_ASE_2"/>
    <property type="match status" value="1"/>
</dbReference>
<feature type="compositionally biased region" description="Polar residues" evidence="25">
    <location>
        <begin position="803"/>
        <end position="812"/>
    </location>
</feature>
<dbReference type="Gene3D" id="3.40.50.12610">
    <property type="match status" value="1"/>
</dbReference>
<protein>
    <submittedName>
        <fullName evidence="31">Uncharacterized protein</fullName>
    </submittedName>
</protein>
<evidence type="ECO:0000259" key="27">
    <source>
        <dbReference type="Pfam" id="PF00710"/>
    </source>
</evidence>
<dbReference type="EnsemblMetazoa" id="ACHR003108-RA">
    <property type="protein sequence ID" value="ACHR003108-PA"/>
    <property type="gene ID" value="ACHR003108"/>
</dbReference>
<evidence type="ECO:0000256" key="20">
    <source>
        <dbReference type="ARBA" id="ARBA00061199"/>
    </source>
</evidence>
<feature type="binding site" evidence="22">
    <location>
        <position position="959"/>
    </location>
    <ligand>
        <name>substrate</name>
    </ligand>
</feature>
<dbReference type="PIRSF" id="PIRSF500176">
    <property type="entry name" value="L_ASNase"/>
    <property type="match status" value="1"/>
</dbReference>
<feature type="transmembrane region" description="Helical" evidence="26">
    <location>
        <begin position="205"/>
        <end position="231"/>
    </location>
</feature>
<evidence type="ECO:0000256" key="19">
    <source>
        <dbReference type="ARBA" id="ARBA00048829"/>
    </source>
</evidence>
<feature type="transmembrane region" description="Helical" evidence="26">
    <location>
        <begin position="167"/>
        <end position="185"/>
    </location>
</feature>
<dbReference type="FunFam" id="3.40.50.12610:FF:000001">
    <property type="entry name" value="Dolichyl-diphosphooligosaccharide--protein glycosyltransferase subunit STT3B"/>
    <property type="match status" value="1"/>
</dbReference>
<keyword evidence="8 26" id="KW-0812">Transmembrane</keyword>
<evidence type="ECO:0000256" key="13">
    <source>
        <dbReference type="ARBA" id="ARBA00022842"/>
    </source>
</evidence>
<dbReference type="PIRSF" id="PIRSF001220">
    <property type="entry name" value="L-ASNase_gatD"/>
    <property type="match status" value="1"/>
</dbReference>
<evidence type="ECO:0000256" key="3">
    <source>
        <dbReference type="ARBA" id="ARBA00004477"/>
    </source>
</evidence>
<feature type="binding site" evidence="22">
    <location>
        <begin position="990"/>
        <end position="991"/>
    </location>
    <ligand>
        <name>substrate</name>
    </ligand>
</feature>
<evidence type="ECO:0000313" key="31">
    <source>
        <dbReference type="EnsemblMetazoa" id="ACHR003108-PA"/>
    </source>
</evidence>
<dbReference type="InterPro" id="IPR037152">
    <property type="entry name" value="L-asparaginase_N_sf"/>
</dbReference>
<dbReference type="SFLD" id="SFLDS00057">
    <property type="entry name" value="Glutaminase/Asparaginase"/>
    <property type="match status" value="1"/>
</dbReference>
<evidence type="ECO:0000256" key="21">
    <source>
        <dbReference type="PIRSR" id="PIRSR001220-1"/>
    </source>
</evidence>
<evidence type="ECO:0000256" key="1">
    <source>
        <dbReference type="ARBA" id="ARBA00001936"/>
    </source>
</evidence>
<keyword evidence="18" id="KW-0464">Manganese</keyword>
<evidence type="ECO:0000256" key="15">
    <source>
        <dbReference type="ARBA" id="ARBA00023043"/>
    </source>
</evidence>
<feature type="transmembrane region" description="Helical" evidence="26">
    <location>
        <begin position="300"/>
        <end position="326"/>
    </location>
</feature>
<dbReference type="GO" id="GO:0009066">
    <property type="term" value="P:aspartate family amino acid metabolic process"/>
    <property type="evidence" value="ECO:0007669"/>
    <property type="project" value="UniProtKB-ARBA"/>
</dbReference>
<evidence type="ECO:0000256" key="25">
    <source>
        <dbReference type="SAM" id="MobiDB-lite"/>
    </source>
</evidence>
<evidence type="ECO:0000256" key="2">
    <source>
        <dbReference type="ARBA" id="ARBA00001946"/>
    </source>
</evidence>
<dbReference type="Pfam" id="PF00710">
    <property type="entry name" value="Asparaginase"/>
    <property type="match status" value="1"/>
</dbReference>
<keyword evidence="12" id="KW-0256">Endoplasmic reticulum</keyword>
<feature type="repeat" description="ANK" evidence="23">
    <location>
        <begin position="1403"/>
        <end position="1435"/>
    </location>
</feature>
<dbReference type="FunFam" id="3.40.50.40:FF:000001">
    <property type="entry name" value="L-asparaginase 1"/>
    <property type="match status" value="1"/>
</dbReference>
<feature type="domain" description="L-asparaginase N-terminal" evidence="27">
    <location>
        <begin position="878"/>
        <end position="1091"/>
    </location>
</feature>
<dbReference type="InterPro" id="IPR048307">
    <property type="entry name" value="STT3_N"/>
</dbReference>
<evidence type="ECO:0000259" key="29">
    <source>
        <dbReference type="Pfam" id="PF17763"/>
    </source>
</evidence>
<feature type="domain" description="STT3/PglB/AglB core" evidence="30">
    <location>
        <begin position="557"/>
        <end position="614"/>
    </location>
</feature>
<accession>A0A182JX76</accession>
<feature type="active site" description="O-isoaspartyl threonine intermediate" evidence="21">
    <location>
        <position position="887"/>
    </location>
</feature>